<evidence type="ECO:0000313" key="2">
    <source>
        <dbReference type="EMBL" id="SUZ87173.1"/>
    </source>
</evidence>
<dbReference type="PANTHER" id="PTHR43100:SF1">
    <property type="entry name" value="GLUTAMATE SYNTHASE [NADPH] SMALL CHAIN"/>
    <property type="match status" value="1"/>
</dbReference>
<dbReference type="PRINTS" id="PR00419">
    <property type="entry name" value="ADXRDTASE"/>
</dbReference>
<dbReference type="SUPFAM" id="SSF51905">
    <property type="entry name" value="FAD/NAD(P)-binding domain"/>
    <property type="match status" value="1"/>
</dbReference>
<dbReference type="PANTHER" id="PTHR43100">
    <property type="entry name" value="GLUTAMATE SYNTHASE [NADPH] SMALL CHAIN"/>
    <property type="match status" value="1"/>
</dbReference>
<dbReference type="Gene3D" id="3.40.50.720">
    <property type="entry name" value="NAD(P)-binding Rossmann-like Domain"/>
    <property type="match status" value="1"/>
</dbReference>
<dbReference type="Pfam" id="PF07992">
    <property type="entry name" value="Pyr_redox_2"/>
    <property type="match status" value="2"/>
</dbReference>
<dbReference type="GO" id="GO:0016639">
    <property type="term" value="F:oxidoreductase activity, acting on the CH-NH2 group of donors, NAD or NADP as acceptor"/>
    <property type="evidence" value="ECO:0007669"/>
    <property type="project" value="InterPro"/>
</dbReference>
<feature type="domain" description="FAD/NAD(P)-binding" evidence="1">
    <location>
        <begin position="30"/>
        <end position="203"/>
    </location>
</feature>
<dbReference type="InterPro" id="IPR023753">
    <property type="entry name" value="FAD/NAD-binding_dom"/>
</dbReference>
<reference evidence="2" key="1">
    <citation type="submission" date="2018-05" db="EMBL/GenBank/DDBJ databases">
        <authorList>
            <person name="Lanie J.A."/>
            <person name="Ng W.-L."/>
            <person name="Kazmierczak K.M."/>
            <person name="Andrzejewski T.M."/>
            <person name="Davidsen T.M."/>
            <person name="Wayne K.J."/>
            <person name="Tettelin H."/>
            <person name="Glass J.I."/>
            <person name="Rusch D."/>
            <person name="Podicherti R."/>
            <person name="Tsui H.-C.T."/>
            <person name="Winkler M.E."/>
        </authorList>
    </citation>
    <scope>NUCLEOTIDE SEQUENCE</scope>
</reference>
<dbReference type="InterPro" id="IPR036188">
    <property type="entry name" value="FAD/NAD-bd_sf"/>
</dbReference>
<organism evidence="2">
    <name type="scientific">marine metagenome</name>
    <dbReference type="NCBI Taxonomy" id="408172"/>
    <lineage>
        <taxon>unclassified sequences</taxon>
        <taxon>metagenomes</taxon>
        <taxon>ecological metagenomes</taxon>
    </lineage>
</organism>
<name>A0A381RD10_9ZZZZ</name>
<dbReference type="AlphaFoldDB" id="A0A381RD10"/>
<dbReference type="EMBL" id="UINC01001712">
    <property type="protein sequence ID" value="SUZ87173.1"/>
    <property type="molecule type" value="Genomic_DNA"/>
</dbReference>
<dbReference type="NCBIfam" id="TIGR01317">
    <property type="entry name" value="GOGAT_sm_gam"/>
    <property type="match status" value="1"/>
</dbReference>
<accession>A0A381RD10</accession>
<proteinExistence type="predicted"/>
<dbReference type="SUPFAM" id="SSF51971">
    <property type="entry name" value="Nucleotide-binding domain"/>
    <property type="match status" value="1"/>
</dbReference>
<sequence length="378" mass="41454">KDIENSIIDIGFEKGWVQSKQPSFRTGKFIAIIGSGPAGLTAADQLNQAGHQVTVFEREDRIGGLLMYGIPNMKLSKSIINRRIELLEDSGITFKTNTDVGVDVDCQEITKKFDAILLATGSTIPHDLHIPGRELHGIYFAMEFLTQHTKSLLNSSLSDNAYIDTKNKNVIVIGGGDTGTDCIATAIRQGCKSIVNIELLPKPPQFRDKSNPWPLWPNILRTDYGHEEAIAIFGDDPRVYETSSNSFIDNGNGEVLGLESQSVAWNKKNGQWSMKKIKGTETQWDADIVLLAMGFSGPEKDLPEKFGVDLNKQANIAASYESFATNKTGIFSAGDCRRGQSLVVWAMNEGRGAALAINAFLQNKKSKVSERSIKSEPS</sequence>
<gene>
    <name evidence="2" type="ORF">METZ01_LOCUS40027</name>
</gene>
<dbReference type="GO" id="GO:0006537">
    <property type="term" value="P:glutamate biosynthetic process"/>
    <property type="evidence" value="ECO:0007669"/>
    <property type="project" value="InterPro"/>
</dbReference>
<feature type="non-terminal residue" evidence="2">
    <location>
        <position position="1"/>
    </location>
</feature>
<evidence type="ECO:0000259" key="1">
    <source>
        <dbReference type="Pfam" id="PF07992"/>
    </source>
</evidence>
<dbReference type="InterPro" id="IPR006005">
    <property type="entry name" value="Glut_synth_ssu1"/>
</dbReference>
<protein>
    <recommendedName>
        <fullName evidence="1">FAD/NAD(P)-binding domain-containing protein</fullName>
    </recommendedName>
</protein>
<dbReference type="Gene3D" id="3.50.50.60">
    <property type="entry name" value="FAD/NAD(P)-binding domain"/>
    <property type="match status" value="1"/>
</dbReference>
<feature type="domain" description="FAD/NAD(P)-binding" evidence="1">
    <location>
        <begin position="267"/>
        <end position="350"/>
    </location>
</feature>
<dbReference type="InterPro" id="IPR051394">
    <property type="entry name" value="Glutamate_Synthase"/>
</dbReference>